<reference evidence="2" key="1">
    <citation type="submission" date="2023-03" db="EMBL/GenBank/DDBJ databases">
        <title>Mating type loci evolution in Malassezia.</title>
        <authorList>
            <person name="Coelho M.A."/>
        </authorList>
    </citation>
    <scope>NUCLEOTIDE SEQUENCE</scope>
    <source>
        <strain evidence="2">CBS 9431</strain>
    </source>
</reference>
<organism evidence="2 3">
    <name type="scientific">Malassezia japonica</name>
    <dbReference type="NCBI Taxonomy" id="223818"/>
    <lineage>
        <taxon>Eukaryota</taxon>
        <taxon>Fungi</taxon>
        <taxon>Dikarya</taxon>
        <taxon>Basidiomycota</taxon>
        <taxon>Ustilaginomycotina</taxon>
        <taxon>Malasseziomycetes</taxon>
        <taxon>Malasseziales</taxon>
        <taxon>Malasseziaceae</taxon>
        <taxon>Malassezia</taxon>
    </lineage>
</organism>
<keyword evidence="1" id="KW-0732">Signal</keyword>
<evidence type="ECO:0000313" key="3">
    <source>
        <dbReference type="Proteomes" id="UP001217754"/>
    </source>
</evidence>
<dbReference type="Proteomes" id="UP001217754">
    <property type="component" value="Chromosome 3"/>
</dbReference>
<sequence>MFSSMKLVAAVTAALVASRVSADKPTFNINHLPDTWEDGQAGSNSCKQWGASSSNSKCQNVFINSARDFCLWAPSGGDHTVGHEEERMVSYCVKSGYGTRLIPDGTLKSAYFVKTDGFVQVTGIGDFTSMHIKSGDEGGELDPHGATGAGNPAGGLVFTRSKAGQEGEWVQLKEWNNFMSATEYSIRGCWGDSATEYCPHIYDEMGSYFNEPGRYKEGTFEDCEGTDGDWPGVYHGSTFYQGQASTPPAQKPGSTSKCHTFHTVRNGVAPKTLYS</sequence>
<dbReference type="RefSeq" id="XP_060121980.1">
    <property type="nucleotide sequence ID" value="XM_060265997.1"/>
</dbReference>
<proteinExistence type="predicted"/>
<protein>
    <submittedName>
        <fullName evidence="2">Uncharacterized protein</fullName>
    </submittedName>
</protein>
<evidence type="ECO:0000256" key="1">
    <source>
        <dbReference type="SAM" id="SignalP"/>
    </source>
</evidence>
<feature type="chain" id="PRO_5042058510" evidence="1">
    <location>
        <begin position="23"/>
        <end position="275"/>
    </location>
</feature>
<evidence type="ECO:0000313" key="2">
    <source>
        <dbReference type="EMBL" id="WFD39083.1"/>
    </source>
</evidence>
<dbReference type="AlphaFoldDB" id="A0AAF0F659"/>
<name>A0AAF0F659_9BASI</name>
<feature type="signal peptide" evidence="1">
    <location>
        <begin position="1"/>
        <end position="22"/>
    </location>
</feature>
<keyword evidence="3" id="KW-1185">Reference proteome</keyword>
<dbReference type="GeneID" id="85225702"/>
<gene>
    <name evidence="2" type="ORF">MJAP1_002053</name>
</gene>
<accession>A0AAF0F659</accession>
<dbReference type="EMBL" id="CP119960">
    <property type="protein sequence ID" value="WFD39083.1"/>
    <property type="molecule type" value="Genomic_DNA"/>
</dbReference>